<dbReference type="GO" id="GO:0005886">
    <property type="term" value="C:plasma membrane"/>
    <property type="evidence" value="ECO:0007669"/>
    <property type="project" value="UniProtKB-SubCell"/>
</dbReference>
<protein>
    <recommendedName>
        <fullName evidence="9">Integral membrane protein</fullName>
    </recommendedName>
</protein>
<evidence type="ECO:0000256" key="1">
    <source>
        <dbReference type="ARBA" id="ARBA00004651"/>
    </source>
</evidence>
<feature type="transmembrane region" description="Helical" evidence="6">
    <location>
        <begin position="85"/>
        <end position="108"/>
    </location>
</feature>
<evidence type="ECO:0000256" key="3">
    <source>
        <dbReference type="ARBA" id="ARBA00022692"/>
    </source>
</evidence>
<feature type="transmembrane region" description="Helical" evidence="6">
    <location>
        <begin position="196"/>
        <end position="216"/>
    </location>
</feature>
<accession>F7YVW3</accession>
<dbReference type="STRING" id="688269.Theth_1741"/>
<dbReference type="InterPro" id="IPR022791">
    <property type="entry name" value="L-PG_synthase/AglD"/>
</dbReference>
<dbReference type="AlphaFoldDB" id="F7YVW3"/>
<dbReference type="KEGG" id="tta:Theth_1741"/>
<comment type="subcellular location">
    <subcellularLocation>
        <location evidence="1">Cell membrane</location>
        <topology evidence="1">Multi-pass membrane protein</topology>
    </subcellularLocation>
</comment>
<feature type="transmembrane region" description="Helical" evidence="6">
    <location>
        <begin position="228"/>
        <end position="245"/>
    </location>
</feature>
<keyword evidence="5 6" id="KW-0472">Membrane</keyword>
<dbReference type="PANTHER" id="PTHR37693">
    <property type="entry name" value="PHOSPHATIDYLGLYCEROL LYSYLTRANSFERASE"/>
    <property type="match status" value="1"/>
</dbReference>
<dbReference type="Pfam" id="PF03706">
    <property type="entry name" value="LPG_synthase_TM"/>
    <property type="match status" value="1"/>
</dbReference>
<evidence type="ECO:0000256" key="6">
    <source>
        <dbReference type="SAM" id="Phobius"/>
    </source>
</evidence>
<keyword evidence="3 6" id="KW-0812">Transmembrane</keyword>
<name>F7YVW3_9THEM</name>
<organism evidence="7 8">
    <name type="scientific">Pseudothermotoga thermarum DSM 5069</name>
    <dbReference type="NCBI Taxonomy" id="688269"/>
    <lineage>
        <taxon>Bacteria</taxon>
        <taxon>Thermotogati</taxon>
        <taxon>Thermotogota</taxon>
        <taxon>Thermotogae</taxon>
        <taxon>Thermotogales</taxon>
        <taxon>Thermotogaceae</taxon>
        <taxon>Pseudothermotoga</taxon>
    </lineage>
</organism>
<feature type="transmembrane region" description="Helical" evidence="6">
    <location>
        <begin position="281"/>
        <end position="299"/>
    </location>
</feature>
<dbReference type="NCBIfam" id="TIGR00374">
    <property type="entry name" value="flippase-like domain"/>
    <property type="match status" value="1"/>
</dbReference>
<dbReference type="eggNOG" id="COG0392">
    <property type="taxonomic scope" value="Bacteria"/>
</dbReference>
<dbReference type="EMBL" id="CP002351">
    <property type="protein sequence ID" value="AEH51785.1"/>
    <property type="molecule type" value="Genomic_DNA"/>
</dbReference>
<evidence type="ECO:0000256" key="2">
    <source>
        <dbReference type="ARBA" id="ARBA00022475"/>
    </source>
</evidence>
<proteinExistence type="predicted"/>
<dbReference type="Proteomes" id="UP000006804">
    <property type="component" value="Chromosome"/>
</dbReference>
<evidence type="ECO:0000313" key="7">
    <source>
        <dbReference type="EMBL" id="AEH51785.1"/>
    </source>
</evidence>
<evidence type="ECO:0008006" key="9">
    <source>
        <dbReference type="Google" id="ProtNLM"/>
    </source>
</evidence>
<feature type="transmembrane region" description="Helical" evidence="6">
    <location>
        <begin position="49"/>
        <end position="73"/>
    </location>
</feature>
<dbReference type="PATRIC" id="fig|688269.3.peg.1791"/>
<evidence type="ECO:0000256" key="4">
    <source>
        <dbReference type="ARBA" id="ARBA00022989"/>
    </source>
</evidence>
<keyword evidence="2" id="KW-1003">Cell membrane</keyword>
<reference evidence="7 8" key="1">
    <citation type="submission" date="2010-11" db="EMBL/GenBank/DDBJ databases">
        <title>The complete genome of Thermotoga thermarum DSM 5069.</title>
        <authorList>
            <consortium name="US DOE Joint Genome Institute (JGI-PGF)"/>
            <person name="Lucas S."/>
            <person name="Copeland A."/>
            <person name="Lapidus A."/>
            <person name="Bruce D."/>
            <person name="Goodwin L."/>
            <person name="Pitluck S."/>
            <person name="Kyrpides N."/>
            <person name="Mavromatis K."/>
            <person name="Ivanova N."/>
            <person name="Zeytun A."/>
            <person name="Brettin T."/>
            <person name="Detter J.C."/>
            <person name="Tapia R."/>
            <person name="Han C."/>
            <person name="Land M."/>
            <person name="Hauser L."/>
            <person name="Markowitz V."/>
            <person name="Cheng J.-F."/>
            <person name="Hugenholtz P."/>
            <person name="Woyke T."/>
            <person name="Wu D."/>
            <person name="Spring S."/>
            <person name="Schroeder M."/>
            <person name="Brambilla E."/>
            <person name="Klenk H.-P."/>
            <person name="Eisen J.A."/>
        </authorList>
    </citation>
    <scope>NUCLEOTIDE SEQUENCE [LARGE SCALE GENOMIC DNA]</scope>
    <source>
        <strain evidence="7 8">DSM 5069</strain>
    </source>
</reference>
<feature type="transmembrane region" description="Helical" evidence="6">
    <location>
        <begin position="120"/>
        <end position="141"/>
    </location>
</feature>
<evidence type="ECO:0000313" key="8">
    <source>
        <dbReference type="Proteomes" id="UP000006804"/>
    </source>
</evidence>
<evidence type="ECO:0000256" key="5">
    <source>
        <dbReference type="ARBA" id="ARBA00023136"/>
    </source>
</evidence>
<keyword evidence="4 6" id="KW-1133">Transmembrane helix</keyword>
<dbReference type="PANTHER" id="PTHR37693:SF1">
    <property type="entry name" value="INTEGRAL MEMBRANE PROTEIN"/>
    <property type="match status" value="1"/>
</dbReference>
<gene>
    <name evidence="7" type="ORF">Theth_1741</name>
</gene>
<sequence precursor="true">MLQMVKKDRLLFAALMYTISIILDALRTKLLSKVAKTKIKYPKCVENTLLGLYTSAITPFSMGGQPFQIYHLFKMGMSLESASMVVGIKFITSFTTTLGLVFFFLLLYGKKLISTTASSLIIYGGMVLTVSMYMFFLLLILNKDLTHRIFTSKFMVKILSIILRKRKEQVLQKAVQSVSKYFELINQLWKQSKKTVFLNIVITLGEIFLVHTVPYVVATSLSSLRISYPQFFGAIITMTVVVYFVPTPGSSGGVEAAFYMMFRNMCSPAVVSATILLWRFLTFHLVILIGTILLSKTIYEIKSRVQSKETNQT</sequence>
<keyword evidence="8" id="KW-1185">Reference proteome</keyword>
<dbReference type="HOGENOM" id="CLU_039146_3_0_0"/>